<dbReference type="CDD" id="cd06171">
    <property type="entry name" value="Sigma70_r4"/>
    <property type="match status" value="1"/>
</dbReference>
<feature type="domain" description="RNA polymerase sigma-70" evidence="7">
    <location>
        <begin position="213"/>
        <end position="226"/>
    </location>
</feature>
<feature type="region of interest" description="Disordered" evidence="6">
    <location>
        <begin position="10"/>
        <end position="47"/>
    </location>
</feature>
<dbReference type="Pfam" id="PF04542">
    <property type="entry name" value="Sigma70_r2"/>
    <property type="match status" value="1"/>
</dbReference>
<dbReference type="PRINTS" id="PR00046">
    <property type="entry name" value="SIGMA70FCT"/>
</dbReference>
<feature type="region of interest" description="Disordered" evidence="6">
    <location>
        <begin position="428"/>
        <end position="456"/>
    </location>
</feature>
<keyword evidence="5" id="KW-0804">Transcription</keyword>
<evidence type="ECO:0000256" key="5">
    <source>
        <dbReference type="ARBA" id="ARBA00023163"/>
    </source>
</evidence>
<keyword evidence="4" id="KW-0238">DNA-binding</keyword>
<keyword evidence="9" id="KW-1185">Reference proteome</keyword>
<dbReference type="Gene3D" id="1.10.601.10">
    <property type="entry name" value="RNA Polymerase Primary Sigma Factor"/>
    <property type="match status" value="1"/>
</dbReference>
<sequence>MLLWKEHVHSFAPHNSHPSEQRSDLHYTSAASPPELTTRRKPLLSRRRRQLQVEQLERQYRSAPAYHHPTVPPAAPPRHENASRESLQSSSKRDVSADIYTKTSGLTREEEVLYAFRIQTFRAAMKVRDELVKNNDNVYEFHERSPTEANWAEACGVSVENLRKLLEEGQSAREAVVAANIGLVTSIAKRHYAALKSSTAESGGVGTILTIQDMVQEGTLGLMEAVERYKPEKGFRFSTYATWWVKQRILRSILDSSRTIRLPAHVHAMLQKMRKAKMEFKEQTGREPTTPELAHHLDVPLKKIQLYAESSRNVLSLEKPLKTTSFKEDSRTLGDTLASEGPTPEEDVEADYLRRDIRAVMETSLAASEREVIINRYGLDDGNPRTVAETADSLGLTVDRVRLVEARALNKLRHPQRSYKLKEYINKDEAALPAPRSHPNRPKPHEPQDQNRIWFF</sequence>
<dbReference type="OrthoDB" id="201574at2759"/>
<dbReference type="InterPro" id="IPR050239">
    <property type="entry name" value="Sigma-70_RNA_pol_init_factors"/>
</dbReference>
<dbReference type="Pfam" id="PF04539">
    <property type="entry name" value="Sigma70_r3"/>
    <property type="match status" value="1"/>
</dbReference>
<dbReference type="InterPro" id="IPR007627">
    <property type="entry name" value="RNA_pol_sigma70_r2"/>
</dbReference>
<dbReference type="InterPro" id="IPR007624">
    <property type="entry name" value="RNA_pol_sigma70_r3"/>
</dbReference>
<comment type="caution">
    <text evidence="8">The sequence shown here is derived from an EMBL/GenBank/DDBJ whole genome shotgun (WGS) entry which is preliminary data.</text>
</comment>
<dbReference type="EMBL" id="BDSP01000061">
    <property type="protein sequence ID" value="GAX13133.1"/>
    <property type="molecule type" value="Genomic_DNA"/>
</dbReference>
<feature type="region of interest" description="Disordered" evidence="6">
    <location>
        <begin position="326"/>
        <end position="346"/>
    </location>
</feature>
<dbReference type="InParanoid" id="A0A1Z5JGJ7"/>
<dbReference type="PANTHER" id="PTHR30603:SF47">
    <property type="entry name" value="RNA POLYMERASE SIGMA FACTOR SIGD, CHLOROPLASTIC"/>
    <property type="match status" value="1"/>
</dbReference>
<evidence type="ECO:0000256" key="1">
    <source>
        <dbReference type="ARBA" id="ARBA00007788"/>
    </source>
</evidence>
<dbReference type="AlphaFoldDB" id="A0A1Z5JGJ7"/>
<dbReference type="InterPro" id="IPR000943">
    <property type="entry name" value="RNA_pol_sigma70"/>
</dbReference>
<evidence type="ECO:0000256" key="2">
    <source>
        <dbReference type="ARBA" id="ARBA00023015"/>
    </source>
</evidence>
<comment type="similarity">
    <text evidence="1">Belongs to the sigma-70 factor family.</text>
</comment>
<dbReference type="SUPFAM" id="SSF88659">
    <property type="entry name" value="Sigma3 and sigma4 domains of RNA polymerase sigma factors"/>
    <property type="match status" value="2"/>
</dbReference>
<evidence type="ECO:0000256" key="6">
    <source>
        <dbReference type="SAM" id="MobiDB-lite"/>
    </source>
</evidence>
<dbReference type="SUPFAM" id="SSF88946">
    <property type="entry name" value="Sigma2 domain of RNA polymerase sigma factors"/>
    <property type="match status" value="1"/>
</dbReference>
<dbReference type="InterPro" id="IPR036388">
    <property type="entry name" value="WH-like_DNA-bd_sf"/>
</dbReference>
<accession>A0A1Z5JGJ7</accession>
<dbReference type="Pfam" id="PF04545">
    <property type="entry name" value="Sigma70_r4"/>
    <property type="match status" value="1"/>
</dbReference>
<proteinExistence type="inferred from homology"/>
<evidence type="ECO:0000313" key="9">
    <source>
        <dbReference type="Proteomes" id="UP000198406"/>
    </source>
</evidence>
<dbReference type="Proteomes" id="UP000198406">
    <property type="component" value="Unassembled WGS sequence"/>
</dbReference>
<organism evidence="8 9">
    <name type="scientific">Fistulifera solaris</name>
    <name type="common">Oleaginous diatom</name>
    <dbReference type="NCBI Taxonomy" id="1519565"/>
    <lineage>
        <taxon>Eukaryota</taxon>
        <taxon>Sar</taxon>
        <taxon>Stramenopiles</taxon>
        <taxon>Ochrophyta</taxon>
        <taxon>Bacillariophyta</taxon>
        <taxon>Bacillariophyceae</taxon>
        <taxon>Bacillariophycidae</taxon>
        <taxon>Naviculales</taxon>
        <taxon>Naviculaceae</taxon>
        <taxon>Fistulifera</taxon>
    </lineage>
</organism>
<dbReference type="PANTHER" id="PTHR30603">
    <property type="entry name" value="RNA POLYMERASE SIGMA FACTOR RPO"/>
    <property type="match status" value="1"/>
</dbReference>
<evidence type="ECO:0000313" key="8">
    <source>
        <dbReference type="EMBL" id="GAX13133.1"/>
    </source>
</evidence>
<dbReference type="InterPro" id="IPR007630">
    <property type="entry name" value="RNA_pol_sigma70_r4"/>
</dbReference>
<dbReference type="InterPro" id="IPR013325">
    <property type="entry name" value="RNA_pol_sigma_r2"/>
</dbReference>
<evidence type="ECO:0000256" key="3">
    <source>
        <dbReference type="ARBA" id="ARBA00023082"/>
    </source>
</evidence>
<dbReference type="GO" id="GO:0006352">
    <property type="term" value="P:DNA-templated transcription initiation"/>
    <property type="evidence" value="ECO:0007669"/>
    <property type="project" value="InterPro"/>
</dbReference>
<dbReference type="InterPro" id="IPR014284">
    <property type="entry name" value="RNA_pol_sigma-70_dom"/>
</dbReference>
<dbReference type="GO" id="GO:0003677">
    <property type="term" value="F:DNA binding"/>
    <property type="evidence" value="ECO:0007669"/>
    <property type="project" value="UniProtKB-KW"/>
</dbReference>
<gene>
    <name evidence="8" type="ORF">FisN_17Hh062</name>
</gene>
<dbReference type="GO" id="GO:0016987">
    <property type="term" value="F:sigma factor activity"/>
    <property type="evidence" value="ECO:0007669"/>
    <property type="project" value="UniProtKB-KW"/>
</dbReference>
<dbReference type="NCBIfam" id="TIGR02937">
    <property type="entry name" value="sigma70-ECF"/>
    <property type="match status" value="1"/>
</dbReference>
<evidence type="ECO:0000259" key="7">
    <source>
        <dbReference type="PROSITE" id="PS00715"/>
    </source>
</evidence>
<feature type="region of interest" description="Disordered" evidence="6">
    <location>
        <begin position="59"/>
        <end position="95"/>
    </location>
</feature>
<protein>
    <recommendedName>
        <fullName evidence="7">RNA polymerase sigma-70 domain-containing protein</fullName>
    </recommendedName>
</protein>
<keyword evidence="3" id="KW-0731">Sigma factor</keyword>
<evidence type="ECO:0000256" key="4">
    <source>
        <dbReference type="ARBA" id="ARBA00023125"/>
    </source>
</evidence>
<reference evidence="8 9" key="1">
    <citation type="journal article" date="2015" name="Plant Cell">
        <title>Oil accumulation by the oleaginous diatom Fistulifera solaris as revealed by the genome and transcriptome.</title>
        <authorList>
            <person name="Tanaka T."/>
            <person name="Maeda Y."/>
            <person name="Veluchamy A."/>
            <person name="Tanaka M."/>
            <person name="Abida H."/>
            <person name="Marechal E."/>
            <person name="Bowler C."/>
            <person name="Muto M."/>
            <person name="Sunaga Y."/>
            <person name="Tanaka M."/>
            <person name="Yoshino T."/>
            <person name="Taniguchi T."/>
            <person name="Fukuda Y."/>
            <person name="Nemoto M."/>
            <person name="Matsumoto M."/>
            <person name="Wong P.S."/>
            <person name="Aburatani S."/>
            <person name="Fujibuchi W."/>
        </authorList>
    </citation>
    <scope>NUCLEOTIDE SEQUENCE [LARGE SCALE GENOMIC DNA]</scope>
    <source>
        <strain evidence="8 9">JPCC DA0580</strain>
    </source>
</reference>
<dbReference type="InterPro" id="IPR013324">
    <property type="entry name" value="RNA_pol_sigma_r3/r4-like"/>
</dbReference>
<name>A0A1Z5JGJ7_FISSO</name>
<keyword evidence="2" id="KW-0805">Transcription regulation</keyword>
<dbReference type="PROSITE" id="PS00715">
    <property type="entry name" value="SIGMA70_1"/>
    <property type="match status" value="1"/>
</dbReference>
<dbReference type="Gene3D" id="1.10.10.10">
    <property type="entry name" value="Winged helix-like DNA-binding domain superfamily/Winged helix DNA-binding domain"/>
    <property type="match status" value="2"/>
</dbReference>